<accession>A0A397JFZ7</accession>
<comment type="caution">
    <text evidence="7">The sequence shown here is derived from an EMBL/GenBank/DDBJ whole genome shotgun (WGS) entry which is preliminary data.</text>
</comment>
<sequence length="497" mass="57200">MESRAPSKERKCPAGHSTSDIGYRNQKNSIHSFGYCDLCTKEHFIQEFLTWSSGNVEIDKVIQECQTNYGYNLQWIPYDNFQDIIHIADGGNGSVHSAILKNGVKRYWDLNELDWDYSNVGDKVALKEINDSKEDISRFIKEIQNTKIVSDSLYVTLCLGISKHPSTQNFIIVMELDDNVLHKFLTTNFWKLNWEIKIFLLYNIAGGLNNLHKKNLVHCDLHAGNILIKRHSDYIDSSVAKITDLGSCSLEKDLILKSDNESEYIFGSLPHIPPEVLRGNAYSKKGDIYSFGGIMYEMATGKQPFNDRAHDTHLIIDICNGVRPKIPDHILDVIPKFYLDLMHLCWSSDPSKRPTAQELYDVLWNLYEIILNKKVEDDLFQQFKIADENQEKVNKSQKQGSSYSRYISRDIYTLHGLNDSLEDIKSGKSQDPNLLKSNEPATSSAVTYNIDSKELQEYIDWEEEIKNHGKKRSFSTLDFDSQESKEDNIKLRKTEKE</sequence>
<dbReference type="GO" id="GO:0004674">
    <property type="term" value="F:protein serine/threonine kinase activity"/>
    <property type="evidence" value="ECO:0007669"/>
    <property type="project" value="TreeGrafter"/>
</dbReference>
<dbReference type="InterPro" id="IPR000719">
    <property type="entry name" value="Prot_kinase_dom"/>
</dbReference>
<gene>
    <name evidence="7" type="ORF">Glove_54g151</name>
</gene>
<keyword evidence="2" id="KW-0547">Nucleotide-binding</keyword>
<evidence type="ECO:0000259" key="6">
    <source>
        <dbReference type="PROSITE" id="PS50011"/>
    </source>
</evidence>
<dbReference type="STRING" id="1348612.A0A397JFZ7"/>
<dbReference type="OrthoDB" id="6718656at2759"/>
<dbReference type="AlphaFoldDB" id="A0A397JFZ7"/>
<dbReference type="SUPFAM" id="SSF56112">
    <property type="entry name" value="Protein kinase-like (PK-like)"/>
    <property type="match status" value="1"/>
</dbReference>
<evidence type="ECO:0000313" key="8">
    <source>
        <dbReference type="Proteomes" id="UP000266861"/>
    </source>
</evidence>
<evidence type="ECO:0000256" key="4">
    <source>
        <dbReference type="ARBA" id="ARBA00022840"/>
    </source>
</evidence>
<dbReference type="InterPro" id="IPR051681">
    <property type="entry name" value="Ser/Thr_Kinases-Pseudokinases"/>
</dbReference>
<keyword evidence="3" id="KW-0418">Kinase</keyword>
<dbReference type="InterPro" id="IPR011009">
    <property type="entry name" value="Kinase-like_dom_sf"/>
</dbReference>
<feature type="compositionally biased region" description="Polar residues" evidence="5">
    <location>
        <begin position="429"/>
        <end position="442"/>
    </location>
</feature>
<protein>
    <recommendedName>
        <fullName evidence="6">Protein kinase domain-containing protein</fullName>
    </recommendedName>
</protein>
<evidence type="ECO:0000256" key="1">
    <source>
        <dbReference type="ARBA" id="ARBA00022679"/>
    </source>
</evidence>
<keyword evidence="1" id="KW-0808">Transferase</keyword>
<dbReference type="Pfam" id="PF07714">
    <property type="entry name" value="PK_Tyr_Ser-Thr"/>
    <property type="match status" value="1"/>
</dbReference>
<reference evidence="7 8" key="1">
    <citation type="submission" date="2018-08" db="EMBL/GenBank/DDBJ databases">
        <title>Genome and evolution of the arbuscular mycorrhizal fungus Diversispora epigaea (formerly Glomus versiforme) and its bacterial endosymbionts.</title>
        <authorList>
            <person name="Sun X."/>
            <person name="Fei Z."/>
            <person name="Harrison M."/>
        </authorList>
    </citation>
    <scope>NUCLEOTIDE SEQUENCE [LARGE SCALE GENOMIC DNA]</scope>
    <source>
        <strain evidence="7 8">IT104</strain>
    </source>
</reference>
<feature type="domain" description="Protein kinase" evidence="6">
    <location>
        <begin position="81"/>
        <end position="370"/>
    </location>
</feature>
<feature type="compositionally biased region" description="Basic and acidic residues" evidence="5">
    <location>
        <begin position="482"/>
        <end position="497"/>
    </location>
</feature>
<feature type="region of interest" description="Disordered" evidence="5">
    <location>
        <begin position="423"/>
        <end position="442"/>
    </location>
</feature>
<evidence type="ECO:0000313" key="7">
    <source>
        <dbReference type="EMBL" id="RHZ86082.1"/>
    </source>
</evidence>
<dbReference type="GO" id="GO:0005524">
    <property type="term" value="F:ATP binding"/>
    <property type="evidence" value="ECO:0007669"/>
    <property type="project" value="UniProtKB-KW"/>
</dbReference>
<organism evidence="7 8">
    <name type="scientific">Diversispora epigaea</name>
    <dbReference type="NCBI Taxonomy" id="1348612"/>
    <lineage>
        <taxon>Eukaryota</taxon>
        <taxon>Fungi</taxon>
        <taxon>Fungi incertae sedis</taxon>
        <taxon>Mucoromycota</taxon>
        <taxon>Glomeromycotina</taxon>
        <taxon>Glomeromycetes</taxon>
        <taxon>Diversisporales</taxon>
        <taxon>Diversisporaceae</taxon>
        <taxon>Diversispora</taxon>
    </lineage>
</organism>
<dbReference type="EMBL" id="PQFF01000051">
    <property type="protein sequence ID" value="RHZ86082.1"/>
    <property type="molecule type" value="Genomic_DNA"/>
</dbReference>
<dbReference type="Gene3D" id="1.10.510.10">
    <property type="entry name" value="Transferase(Phosphotransferase) domain 1"/>
    <property type="match status" value="1"/>
</dbReference>
<dbReference type="PANTHER" id="PTHR44329">
    <property type="entry name" value="SERINE/THREONINE-PROTEIN KINASE TNNI3K-RELATED"/>
    <property type="match status" value="1"/>
</dbReference>
<feature type="region of interest" description="Disordered" evidence="5">
    <location>
        <begin position="477"/>
        <end position="497"/>
    </location>
</feature>
<dbReference type="Proteomes" id="UP000266861">
    <property type="component" value="Unassembled WGS sequence"/>
</dbReference>
<name>A0A397JFZ7_9GLOM</name>
<keyword evidence="4" id="KW-0067">ATP-binding</keyword>
<evidence type="ECO:0000256" key="5">
    <source>
        <dbReference type="SAM" id="MobiDB-lite"/>
    </source>
</evidence>
<keyword evidence="8" id="KW-1185">Reference proteome</keyword>
<dbReference type="InterPro" id="IPR001245">
    <property type="entry name" value="Ser-Thr/Tyr_kinase_cat_dom"/>
</dbReference>
<evidence type="ECO:0000256" key="2">
    <source>
        <dbReference type="ARBA" id="ARBA00022741"/>
    </source>
</evidence>
<proteinExistence type="predicted"/>
<evidence type="ECO:0000256" key="3">
    <source>
        <dbReference type="ARBA" id="ARBA00022777"/>
    </source>
</evidence>
<dbReference type="PANTHER" id="PTHR44329:SF288">
    <property type="entry name" value="MITOGEN-ACTIVATED PROTEIN KINASE KINASE KINASE 20"/>
    <property type="match status" value="1"/>
</dbReference>
<dbReference type="PROSITE" id="PS50011">
    <property type="entry name" value="PROTEIN_KINASE_DOM"/>
    <property type="match status" value="1"/>
</dbReference>